<evidence type="ECO:0000256" key="2">
    <source>
        <dbReference type="SAM" id="SignalP"/>
    </source>
</evidence>
<name>A0A5B9MBV8_9BACT</name>
<organism evidence="3 4">
    <name type="scientific">Stieleria maiorica</name>
    <dbReference type="NCBI Taxonomy" id="2795974"/>
    <lineage>
        <taxon>Bacteria</taxon>
        <taxon>Pseudomonadati</taxon>
        <taxon>Planctomycetota</taxon>
        <taxon>Planctomycetia</taxon>
        <taxon>Pirellulales</taxon>
        <taxon>Pirellulaceae</taxon>
        <taxon>Stieleria</taxon>
    </lineage>
</organism>
<feature type="chain" id="PRO_5022673234" evidence="2">
    <location>
        <begin position="23"/>
        <end position="263"/>
    </location>
</feature>
<dbReference type="KEGG" id="smam:Mal15_25400"/>
<reference evidence="3 4" key="1">
    <citation type="submission" date="2019-02" db="EMBL/GenBank/DDBJ databases">
        <title>Planctomycetal bacteria perform biofilm scaping via a novel small molecule.</title>
        <authorList>
            <person name="Jeske O."/>
            <person name="Boedeker C."/>
            <person name="Wiegand S."/>
            <person name="Breitling P."/>
            <person name="Kallscheuer N."/>
            <person name="Jogler M."/>
            <person name="Rohde M."/>
            <person name="Petersen J."/>
            <person name="Medema M.H."/>
            <person name="Surup F."/>
            <person name="Jogler C."/>
        </authorList>
    </citation>
    <scope>NUCLEOTIDE SEQUENCE [LARGE SCALE GENOMIC DNA]</scope>
    <source>
        <strain evidence="3 4">Mal15</strain>
    </source>
</reference>
<dbReference type="AlphaFoldDB" id="A0A5B9MBV8"/>
<protein>
    <submittedName>
        <fullName evidence="3">Uncharacterized protein</fullName>
    </submittedName>
</protein>
<accession>A0A5B9MBV8</accession>
<dbReference type="RefSeq" id="WP_147868010.1">
    <property type="nucleotide sequence ID" value="NZ_CP036264.1"/>
</dbReference>
<gene>
    <name evidence="3" type="ORF">Mal15_25400</name>
</gene>
<evidence type="ECO:0000313" key="4">
    <source>
        <dbReference type="Proteomes" id="UP000321353"/>
    </source>
</evidence>
<evidence type="ECO:0000256" key="1">
    <source>
        <dbReference type="SAM" id="MobiDB-lite"/>
    </source>
</evidence>
<evidence type="ECO:0000313" key="3">
    <source>
        <dbReference type="EMBL" id="QEF98488.1"/>
    </source>
</evidence>
<feature type="region of interest" description="Disordered" evidence="1">
    <location>
        <begin position="114"/>
        <end position="142"/>
    </location>
</feature>
<dbReference type="Proteomes" id="UP000321353">
    <property type="component" value="Chromosome"/>
</dbReference>
<dbReference type="EMBL" id="CP036264">
    <property type="protein sequence ID" value="QEF98488.1"/>
    <property type="molecule type" value="Genomic_DNA"/>
</dbReference>
<feature type="signal peptide" evidence="2">
    <location>
        <begin position="1"/>
        <end position="22"/>
    </location>
</feature>
<keyword evidence="4" id="KW-1185">Reference proteome</keyword>
<proteinExistence type="predicted"/>
<keyword evidence="2" id="KW-0732">Signal</keyword>
<sequence precursor="true">MRPQILAAAVCVSVFTASICSAQEADNAAAFAKLADQIAREYVITTDGQPSQLQPDAVLTWTNPLVGEIYGGVYVWTRQGRPLAIASFYKWYRPFTHSSHEFQSLAGVPIRATRSGQKDWHTSTPGVTWKPIPDAPPPGRTASQRMVQMRGLAKRFEFEMTEKDGTQTRLRLLSQPLLRYQSPDADVVDGGLFALAKATDPEALLLIEARDQTDQPEWHYAIARSNFLAMRARYNQQELWDVPRLTSAEIYSATDPYTKYQFD</sequence>